<evidence type="ECO:0000256" key="1">
    <source>
        <dbReference type="ARBA" id="ARBA00004241"/>
    </source>
</evidence>
<dbReference type="AlphaFoldDB" id="A0A5S5BWU1"/>
<evidence type="ECO:0000256" key="3">
    <source>
        <dbReference type="SAM" id="Phobius"/>
    </source>
</evidence>
<keyword evidence="3" id="KW-0812">Transmembrane</keyword>
<dbReference type="EMBL" id="VNHS01000012">
    <property type="protein sequence ID" value="TYP70103.1"/>
    <property type="molecule type" value="Genomic_DNA"/>
</dbReference>
<sequence length="203" mass="22244">MKLLQLLRKRTVDARGEDGFTLVEILASLVVLSIAGLAMTAYFMNAMSYAKGNQNKTVMVNLARNTLFYMQKESNFGAIQSYFKANQGSLPEGVERETIDSDGCPATSATCADYQGLVSDPTTLKTVLNPVINDVAYRVDISYQADLYGRIGTESATLNGADSIKGYLLPIKVVVSEIAEDGEDLNSREWTEVEGYITNETIR</sequence>
<evidence type="ECO:0000256" key="2">
    <source>
        <dbReference type="ARBA" id="ARBA00023287"/>
    </source>
</evidence>
<evidence type="ECO:0000313" key="4">
    <source>
        <dbReference type="EMBL" id="TYP70103.1"/>
    </source>
</evidence>
<dbReference type="GO" id="GO:0030420">
    <property type="term" value="P:establishment of competence for transformation"/>
    <property type="evidence" value="ECO:0007669"/>
    <property type="project" value="UniProtKB-KW"/>
</dbReference>
<keyword evidence="3" id="KW-0472">Membrane</keyword>
<reference evidence="4 5" key="1">
    <citation type="submission" date="2019-07" db="EMBL/GenBank/DDBJ databases">
        <title>Genomic Encyclopedia of Type Strains, Phase III (KMG-III): the genomes of soil and plant-associated and newly described type strains.</title>
        <authorList>
            <person name="Whitman W."/>
        </authorList>
    </citation>
    <scope>NUCLEOTIDE SEQUENCE [LARGE SCALE GENOMIC DNA]</scope>
    <source>
        <strain evidence="4 5">BL24</strain>
    </source>
</reference>
<keyword evidence="5" id="KW-1185">Reference proteome</keyword>
<proteinExistence type="predicted"/>
<keyword evidence="3" id="KW-1133">Transmembrane helix</keyword>
<comment type="caution">
    <text evidence="4">The sequence shown here is derived from an EMBL/GenBank/DDBJ whole genome shotgun (WGS) entry which is preliminary data.</text>
</comment>
<gene>
    <name evidence="4" type="ORF">BCM02_11281</name>
</gene>
<accession>A0A5S5BWU1</accession>
<dbReference type="Pfam" id="PF07963">
    <property type="entry name" value="N_methyl"/>
    <property type="match status" value="1"/>
</dbReference>
<dbReference type="InterPro" id="IPR012902">
    <property type="entry name" value="N_methyl_site"/>
</dbReference>
<dbReference type="NCBIfam" id="TIGR02532">
    <property type="entry name" value="IV_pilin_GFxxxE"/>
    <property type="match status" value="1"/>
</dbReference>
<comment type="subcellular location">
    <subcellularLocation>
        <location evidence="1">Cell surface</location>
    </subcellularLocation>
</comment>
<dbReference type="GO" id="GO:0009986">
    <property type="term" value="C:cell surface"/>
    <property type="evidence" value="ECO:0007669"/>
    <property type="project" value="UniProtKB-SubCell"/>
</dbReference>
<organism evidence="4 5">
    <name type="scientific">Paenibacillus methanolicus</name>
    <dbReference type="NCBI Taxonomy" id="582686"/>
    <lineage>
        <taxon>Bacteria</taxon>
        <taxon>Bacillati</taxon>
        <taxon>Bacillota</taxon>
        <taxon>Bacilli</taxon>
        <taxon>Bacillales</taxon>
        <taxon>Paenibacillaceae</taxon>
        <taxon>Paenibacillus</taxon>
    </lineage>
</organism>
<evidence type="ECO:0000313" key="5">
    <source>
        <dbReference type="Proteomes" id="UP000323257"/>
    </source>
</evidence>
<protein>
    <submittedName>
        <fullName evidence="4">Prepilin-type N-terminal cleavage/methylation domain-containing protein</fullName>
    </submittedName>
</protein>
<dbReference type="Proteomes" id="UP000323257">
    <property type="component" value="Unassembled WGS sequence"/>
</dbReference>
<feature type="transmembrane region" description="Helical" evidence="3">
    <location>
        <begin position="21"/>
        <end position="44"/>
    </location>
</feature>
<name>A0A5S5BWU1_9BACL</name>
<keyword evidence="2" id="KW-0178">Competence</keyword>